<evidence type="ECO:0000313" key="7">
    <source>
        <dbReference type="EMBL" id="MBL6077155.1"/>
    </source>
</evidence>
<dbReference type="NCBIfam" id="TIGR01901">
    <property type="entry name" value="adhes_NPXG"/>
    <property type="match status" value="1"/>
</dbReference>
<dbReference type="Gene3D" id="2.160.20.10">
    <property type="entry name" value="Single-stranded right-handed beta-helix, Pectin lyase-like"/>
    <property type="match status" value="1"/>
</dbReference>
<name>A0ABS1TZ66_9PROT</name>
<dbReference type="PANTHER" id="PTHR12338:SF8">
    <property type="entry name" value="HEME_HEMOPEXIN-BINDING PROTEIN"/>
    <property type="match status" value="1"/>
</dbReference>
<dbReference type="PANTHER" id="PTHR12338">
    <property type="entry name" value="AUTOTRANSPORTER"/>
    <property type="match status" value="1"/>
</dbReference>
<evidence type="ECO:0000256" key="4">
    <source>
        <dbReference type="SAM" id="MobiDB-lite"/>
    </source>
</evidence>
<comment type="subcellular location">
    <subcellularLocation>
        <location evidence="1">Secreted</location>
    </subcellularLocation>
</comment>
<sequence>MAAAAWTCPVMLRAWLLGTTALLPAATAAPAQGVAPNALPTGGQVVAGQAAISQSGTAMQVRQGSDRAAVNWQSFNIGANASVNFQQPGATSWTLNRVTGPDPSVIAGRMTANGGVAIVNQSGMVFARGAQVNVGSLIASAANVTNENFMAGRMVFDGAPRSGAKVENHGSITVADRGLAALVGPRVGNTGTIRARLGRVALAGAETYSLDLAGDGMLSIDVTQAVRAAEGGATALVTNSGVIEAQGGAVLITAHAASGLVEDLVRNTGRISADTTAGRVGQVALRAEGGGVRVEGQVTARGGAGERGGRVELRGSGSTTVGATARVSASGGAGGGTVLVGTSGVGRSQAMSARTTVEAGARLRANARQQGQGGTIAVNSTRETVARGSYSARGGAQGGNGGLVELSGQRALTIAAQVDAAAPKGRRGTLLLDPTSIQVVADADAPAEPGAPVNSVVATTAPDGTIKVRASDLDNAAATVTLQASQDITISTAVNLAGNTLNLWAGGNIAQADDAIITAATLVIRGADGSGAAGSAVLRANNHVGTLDAKVSGALNFNNGANALAIQEATGGTVTLATGGDLALQGTVSGATAALNVGGAIIQAAGTVTATTLTVRGATDGTSSAASVSLGQANAVGTLDARVADGLLFRNGSDNLVVAQAVGNSVTLTTGAALTLQGAVGQAGAAVTLNVGGAITQTGGAVTATALTVQDATGLAGTAAASIALEQSNAIATLDARATGRLSVTNGSTDLAVAQAVGGGVALATGGNLALQGAVSGTAVALSVGGTITQAAGTVTAATLTVRGAAGGTSRAASAALVQANAVGTLDARVVNGLLFNNGGNSLAVAQAVGSGVTLTTGGALALQGAVGQAGGMVALHADGTITQTADGIVTAGVLILRGGDGIGAAGTVTLDQGNGVGVLDALSVSNIVVRTAGAALIIDQARVTGSGGTVQVASDGDMTLEGAVGGLGAALRIVAMNGGIRQADGAVTAASLVATAGAGAISIHGADNRIAGVTASAGGVGHGVAIRSDTAMNILAGGIMAGKGSTIALTGPALIIANGLGFAGADGANRISLTTNALNATAAIDAGAMGQVRIASITGGIDIGGAGAGALPLSAATLGQVVADRLILVANGDLRLGTNLALAPTLELTAAGGIAQDAATVLSVARLSATANGGAISLTGANAIGTITGSAADPAVGLSAADGIALTNAALLTNEASILAGSGKTITLRADDLAVNAVIGARSGSLAALSLLPRTARPVTLGASDGAAFALDSAEIGRLQPGPAGTLRIGFEGGATTATLMVIAGDVTPGSAGVLDLHAQRVSQAGGVVTVAAVTGRAADGFALDRVDGTGAAVNQIDAVGPAGIRVSNGSIALLSARTLTLRGDVVAAGAAGTANVGLRGLGLDIGAPGAPVVVQAANGGVRLEGGVPGVSVLAQSVVQAGDTSGLHGDILVSGGSVTVAGSLDTLTLAGGRDISVASTGSVVVGGETIAARRDLVLDAGGGYQVRSALSAGRDALLSAGSTAGIDAAGSVAAGRDAVLTGSGSSVLAGNLTAGRSARVTASGGTISVGAGVAISAGTNAAADATAELRLRGGLTVGIAGSLIGNGRPVFVTSTGSRIDNAGTIDSRGGGVNGAITLTAATEILNGAGGVIRGGAVTLGTRSRILQAGLIDGSDVAAAVGTAGASGVTGFVAAGGSITAGSTLTVTALAGDITATGATLHADGAIVVKAEAGRIALSGGTVSGGAGVLLQASGDIAQDGGLVSAGTALQLEAGGAITQGAGGRIVTPVLSGTAGGSVTLLNGISLPNALAARAAGNEVGRIDGFTAGGDFALASAAPLLRTSQAVSAGAGRELRLFADDFALGAGLAAPGGAISLSPYRRDGSVALVLGGASGASATAAVTLDSAELDLLPAGAAARLRLGRVDTQNGGSDFGQVTIAGRVDLADPATGLNAKVGRLELHGRGGIAQQAGTRLVVPGLAATAVGDILLDPGDGANRIEHLAGIVSEAGQFRLRDGLAGGAVSLLAGSAVAGDAGAGPDAILVGRSVPAGGRTITLQADDLAIQAPVRAPGGIIEIAPHTAMREVALGGAVIPGGATTLHLATDELARLGGGAGPDGLAAQVLRIGRLAAQPAAGTGLISVQGDFSLRGATAQVQALELFSAGAIQGSGGAIIVPALRATAAGAIALDNAGNSFLVNAVSGADVAIAQAGDLRLANAVAAVGGVDAPGGVAAGTLALIAGGTIGQDGGAVIQAGTLRLRAGGTVTLGERNRLDALVAATIGGTGASLIRGFGYTVIGPVTATGSLRLVATDFGNLTVTGSIHADGNLSLATERGEASAFGAPPYGRVMVSSGLSAGAALSLATDLGAIVLAGATLQSGRAMTLATGAFNRAGLADIAISGSSLTAGGALGITAGLFAAAGQDSPLVITGSTLGAGGALALASGGAFTIGNSGLTANGSQSWHAGAGALSATTATVTAGTTLALQADGDIRITGSSLTAGTSLGIVAARSVEATGTGLAAQNGALGIAANGGGIALDTNDVTAGGAMTLSAAGAIGQRRGRLAGGSLAVRAGQGIGVTAGDGPSPLLRALAGALTLTAATGDIGLTGATLTAATGLGLAAAGGIGITGSAITATAGALDLQAGGAVGIGGSTLAAGLGGSLAASLDIGVIGTTLTAQGGGLAVRATTRSIALDTSDASASGALTLTAAGTVSQRSGSLLGGSLAVEAGQGIGVTAAGGASPMLRTVAGALTLVTTAGDVGLTGATLASATDLGLTATAGGIGIAGSGLTAAAGMVLDARGAIGVTASGLAARGGALGIGSGQGSLGFEASALAAGGAVSLTALRGGIGQVNGSITGASMTLRAGLGIGVSASGGQMPGLTSTAGGIDLASDGGGIALADAALTAAQGIGLTAAGAVTIANAALQANGGTLTARAGGTLGVAGSTLRAAGDVGVTAQGDVVLAGAALDAVGGRLAARSLGGSLTLDASILQARRDLTLAAANGSVTQRQGKLSTAPGFGGGIAILAGRGILVAADGGASPGLLAGGGPLSLSTGTGNITLAGVALATQGGSLALTANAGDLALDASTLSASGGLTGTAGGGIALSSTSLVAAGALGLTAGGALQTIGMAATAGGSMSLTAGGAMGIFGSSLAAGGGIGLTAGGDAGLTNAALSATGGVSLASGGRFTATASQIASGVGIALSSLLDASLTDSTLTAGGSLSLASGAGGVTVTRGSITGAGDAALSGAGDLLVTDGGSATQPALRSTGGALSLRSDHGGVVLRNAAASGATGLGLAAGGAISLTDTMLTTPGRLAAAAGSGSLSVLRSGLASTAGDVVLTTGGAGTIGASTLRAGQQVRVVTGGGMALANLTLSADTGNFEAGRPNPAAYGSTSGAGSMTADGVTAAIGSALLFAAPGGIISRGPMLVTPRGTPLPAVLFDTRLAPDRNPLAIVRPDIAGTPANQQPTQVRSAPGSQGPGVFGLPDQATAAGPVALNLIAGQSPVFLLVDGGSVSGTVTAGRLAVHGAGGGATLFGALGGSVGAEAARFADITRPIEATSLQKYRINSCVIGSINCVVPPSIQILPPRPTDQARFTIENNRINLSDVLIPNVGEEDDQ</sequence>
<evidence type="ECO:0000256" key="1">
    <source>
        <dbReference type="ARBA" id="ARBA00004613"/>
    </source>
</evidence>
<evidence type="ECO:0000259" key="6">
    <source>
        <dbReference type="SMART" id="SM00912"/>
    </source>
</evidence>
<reference evidence="7 8" key="1">
    <citation type="submission" date="2021-01" db="EMBL/GenBank/DDBJ databases">
        <title>Belnapia mucosa sp. nov. and Belnapia arida sp. nov., isolated from the Tabernas Desert (Almeria, Spain).</title>
        <authorList>
            <person name="Molina-Menor E."/>
            <person name="Vidal-Verdu A."/>
            <person name="Calonge A."/>
            <person name="Satari L."/>
            <person name="Pereto J."/>
            <person name="Porcar M."/>
        </authorList>
    </citation>
    <scope>NUCLEOTIDE SEQUENCE [LARGE SCALE GENOMIC DNA]</scope>
    <source>
        <strain evidence="7 8">T18</strain>
    </source>
</reference>
<dbReference type="SMART" id="SM00912">
    <property type="entry name" value="Haemagg_act"/>
    <property type="match status" value="1"/>
</dbReference>
<dbReference type="RefSeq" id="WP_202830287.1">
    <property type="nucleotide sequence ID" value="NZ_JAETWB010000001.1"/>
</dbReference>
<feature type="compositionally biased region" description="Polar residues" evidence="4">
    <location>
        <begin position="3460"/>
        <end position="3473"/>
    </location>
</feature>
<dbReference type="InterPro" id="IPR008638">
    <property type="entry name" value="FhaB/CdiA-like_TPS"/>
</dbReference>
<evidence type="ECO:0000256" key="5">
    <source>
        <dbReference type="SAM" id="SignalP"/>
    </source>
</evidence>
<feature type="region of interest" description="Disordered" evidence="4">
    <location>
        <begin position="3456"/>
        <end position="3475"/>
    </location>
</feature>
<dbReference type="Proteomes" id="UP000660885">
    <property type="component" value="Unassembled WGS sequence"/>
</dbReference>
<organism evidence="7 8">
    <name type="scientific">Belnapia arida</name>
    <dbReference type="NCBI Taxonomy" id="2804533"/>
    <lineage>
        <taxon>Bacteria</taxon>
        <taxon>Pseudomonadati</taxon>
        <taxon>Pseudomonadota</taxon>
        <taxon>Alphaproteobacteria</taxon>
        <taxon>Acetobacterales</taxon>
        <taxon>Roseomonadaceae</taxon>
        <taxon>Belnapia</taxon>
    </lineage>
</organism>
<dbReference type="InterPro" id="IPR012334">
    <property type="entry name" value="Pectin_lyas_fold"/>
</dbReference>
<gene>
    <name evidence="7" type="ORF">JMJ56_03995</name>
</gene>
<feature type="chain" id="PRO_5045442304" evidence="5">
    <location>
        <begin position="32"/>
        <end position="3616"/>
    </location>
</feature>
<proteinExistence type="predicted"/>
<keyword evidence="3 5" id="KW-0732">Signal</keyword>
<dbReference type="EMBL" id="JAETWB010000001">
    <property type="protein sequence ID" value="MBL6077155.1"/>
    <property type="molecule type" value="Genomic_DNA"/>
</dbReference>
<evidence type="ECO:0000256" key="3">
    <source>
        <dbReference type="ARBA" id="ARBA00022729"/>
    </source>
</evidence>
<keyword evidence="8" id="KW-1185">Reference proteome</keyword>
<accession>A0ABS1TZ66</accession>
<dbReference type="SUPFAM" id="SSF51126">
    <property type="entry name" value="Pectin lyase-like"/>
    <property type="match status" value="1"/>
</dbReference>
<dbReference type="Pfam" id="PF05860">
    <property type="entry name" value="TPS"/>
    <property type="match status" value="1"/>
</dbReference>
<feature type="signal peptide" evidence="5">
    <location>
        <begin position="1"/>
        <end position="31"/>
    </location>
</feature>
<comment type="caution">
    <text evidence="7">The sequence shown here is derived from an EMBL/GenBank/DDBJ whole genome shotgun (WGS) entry which is preliminary data.</text>
</comment>
<evidence type="ECO:0000313" key="8">
    <source>
        <dbReference type="Proteomes" id="UP000660885"/>
    </source>
</evidence>
<feature type="domain" description="Filamentous haemagglutinin FhaB/tRNA nuclease CdiA-like TPS" evidence="6">
    <location>
        <begin position="36"/>
        <end position="148"/>
    </location>
</feature>
<dbReference type="InterPro" id="IPR011050">
    <property type="entry name" value="Pectin_lyase_fold/virulence"/>
</dbReference>
<dbReference type="InterPro" id="IPR050909">
    <property type="entry name" value="Bact_Autotransporter_VF"/>
</dbReference>
<keyword evidence="2" id="KW-0964">Secreted</keyword>
<evidence type="ECO:0000256" key="2">
    <source>
        <dbReference type="ARBA" id="ARBA00022525"/>
    </source>
</evidence>
<protein>
    <submittedName>
        <fullName evidence="7">Filamentous hemagglutinin N-terminal domain-containing protein</fullName>
    </submittedName>
</protein>